<dbReference type="InterPro" id="IPR024078">
    <property type="entry name" value="LmbE-like_dom_sf"/>
</dbReference>
<dbReference type="InterPro" id="IPR003737">
    <property type="entry name" value="GlcNAc_PI_deacetylase-related"/>
</dbReference>
<protein>
    <submittedName>
        <fullName evidence="1">LmbE family N-acetylglucosaminyl deacetylase</fullName>
    </submittedName>
</protein>
<organism evidence="1 2">
    <name type="scientific">Thalassotalea piscium</name>
    <dbReference type="NCBI Taxonomy" id="1230533"/>
    <lineage>
        <taxon>Bacteria</taxon>
        <taxon>Pseudomonadati</taxon>
        <taxon>Pseudomonadota</taxon>
        <taxon>Gammaproteobacteria</taxon>
        <taxon>Alteromonadales</taxon>
        <taxon>Colwelliaceae</taxon>
        <taxon>Thalassotalea</taxon>
    </lineage>
</organism>
<dbReference type="SUPFAM" id="SSF102588">
    <property type="entry name" value="LmbE-like"/>
    <property type="match status" value="1"/>
</dbReference>
<proteinExistence type="predicted"/>
<name>A0A7X0TUZ0_9GAMM</name>
<dbReference type="Proteomes" id="UP000537141">
    <property type="component" value="Unassembled WGS sequence"/>
</dbReference>
<sequence length="223" mass="24870">MKKIVLVVAPHPDDETLGCGGTLLKHKAQGDEIHWLIVTAMTDSSGYSAEKIKARAKDILQVSEAYGFSSTTELGYEAARLDQVNMSDFIGKLSSVIKNISPEVVYVPFRYDAHSDHKITFDGVISSCKAFRAPYVKRLLAYETISETDFNLKPGNTQFSPNVWVNIDNHIDHKLEILTLYDSELDEFPFPRSLQAVIAQSQLRGVQANANAAEAFMLLKEIF</sequence>
<dbReference type="PANTHER" id="PTHR12993:SF11">
    <property type="entry name" value="N-ACETYLGLUCOSAMINYL-PHOSPHATIDYLINOSITOL DE-N-ACETYLASE"/>
    <property type="match status" value="1"/>
</dbReference>
<dbReference type="RefSeq" id="WP_184426083.1">
    <property type="nucleotide sequence ID" value="NZ_AP027362.1"/>
</dbReference>
<dbReference type="Pfam" id="PF02585">
    <property type="entry name" value="PIG-L"/>
    <property type="match status" value="1"/>
</dbReference>
<dbReference type="PANTHER" id="PTHR12993">
    <property type="entry name" value="N-ACETYLGLUCOSAMINYL-PHOSPHATIDYLINOSITOL DE-N-ACETYLASE-RELATED"/>
    <property type="match status" value="1"/>
</dbReference>
<dbReference type="Gene3D" id="3.40.50.10320">
    <property type="entry name" value="LmbE-like"/>
    <property type="match status" value="1"/>
</dbReference>
<dbReference type="AlphaFoldDB" id="A0A7X0TUZ0"/>
<reference evidence="1 2" key="1">
    <citation type="submission" date="2020-08" db="EMBL/GenBank/DDBJ databases">
        <title>Genomic Encyclopedia of Type Strains, Phase IV (KMG-IV): sequencing the most valuable type-strain genomes for metagenomic binning, comparative biology and taxonomic classification.</title>
        <authorList>
            <person name="Goeker M."/>
        </authorList>
    </citation>
    <scope>NUCLEOTIDE SEQUENCE [LARGE SCALE GENOMIC DNA]</scope>
    <source>
        <strain evidence="1 2">DSM 26287</strain>
    </source>
</reference>
<dbReference type="GO" id="GO:0016811">
    <property type="term" value="F:hydrolase activity, acting on carbon-nitrogen (but not peptide) bonds, in linear amides"/>
    <property type="evidence" value="ECO:0007669"/>
    <property type="project" value="TreeGrafter"/>
</dbReference>
<dbReference type="EMBL" id="JACHHU010000035">
    <property type="protein sequence ID" value="MBB6544708.1"/>
    <property type="molecule type" value="Genomic_DNA"/>
</dbReference>
<gene>
    <name evidence="1" type="ORF">HNQ55_003241</name>
</gene>
<comment type="caution">
    <text evidence="1">The sequence shown here is derived from an EMBL/GenBank/DDBJ whole genome shotgun (WGS) entry which is preliminary data.</text>
</comment>
<evidence type="ECO:0000313" key="2">
    <source>
        <dbReference type="Proteomes" id="UP000537141"/>
    </source>
</evidence>
<accession>A0A7X0TUZ0</accession>
<keyword evidence="2" id="KW-1185">Reference proteome</keyword>
<evidence type="ECO:0000313" key="1">
    <source>
        <dbReference type="EMBL" id="MBB6544708.1"/>
    </source>
</evidence>